<sequence>MEPELPFANYDPEAWTGDRDSATVARLRNPNYVQCWIQLRKDRPKFLRGRLDMLPEVLVDVLLEILGYLHPLELIQLSRTSKPLRDIVLSPVADSTWRKSFLLNESIPPCPDRYSPRRWARLLFGLRVCERCGISGVDADYHSWLHLCTRCTEATAHDDLPSIAHFRPISRPIPKPGRTSGDLSLEECLQAHNDLVLKVDEVAKMCQDWENQNMGDLSWQGDASRGRIVHQVRKRLVKQEGFVAEDTYRSDTYYAIWNCSAFDGKRRLTSTLWNRAKAHIIPTVAEARDERLRAERAALIQQRLEVLRPASIMALRTPTKTHGGSFFPPPHNIVLWHPPLIELLTDPSDTPLARDDPRLAEILQDPAARSFVDGWVSDMQQRLACCLPDTMLPPAVALQRITSVFLLSNGGHTATVIGWEDAWAHLHRAQDDVSLSALYHEADPYDGDIEFAPRGSKTALAIASLLGFADPNVTSITEMDERAKEERFICDGCPPSTQTKGSRAAFRWRECILHDERLHQDRGPTWRLLSPLACADARRREGEDKYERVAMWTCMLCDVYHPSFASLAVIRKHLETQHEITSPVFETHYISFAVPQRPPRKHAMLVEGTHAAAFRCNRCVVDHPEVVKLWSKRSIVLHIRDRHLLDAVGDDDWIEVDFFVPISLFIFMGSCLHAGQTLESSIHESKNSLLLDKRKRLEHTISSHELLLAPIRHLPDDVLRVIFVGILSERRNTALDEDEGGLLLCRVCRHWRDVALATPRLWASMHIVLPSGSYDNNGPLDTPPVKQLTQRLNLWMQRSAAVLISATVRFSAISGSLPSASSTPDPIVSPFLATLLSATSRWERIDLALCHSSDISALLDLTAEHVQRLKSFGMRLYSTAINRQFPAIRTDLRFLSAPSLESFSFYGHPLALPTTINWPNLVSLTVRFAGRGYPPLGAMPLDFPFPLLDHCTGLEYLSIGAEGEHLRRQIPDATPVVLSRMKTLRLSSTMDLCDLSSFREHLRMPNLETLTLSLVDLRSFVEPPGYLKALSISLAYFNAEHLRDAFRLLPALERLKITSDQRGQGSEEHILAAFVADHPVLCPQLTHVHVIRSARLSDNTILDFVRSRIPRLRSVKALLLRPRQLDLPAEFSEAIADGLVLELVYQPPRGTVAPSYSPLEGTERHPGWMPDPILDEEVW</sequence>
<dbReference type="Gene3D" id="3.80.10.10">
    <property type="entry name" value="Ribonuclease Inhibitor"/>
    <property type="match status" value="1"/>
</dbReference>
<dbReference type="Proteomes" id="UP000815677">
    <property type="component" value="Unassembled WGS sequence"/>
</dbReference>
<dbReference type="InterPro" id="IPR036047">
    <property type="entry name" value="F-box-like_dom_sf"/>
</dbReference>
<dbReference type="EMBL" id="DF847209">
    <property type="protein sequence ID" value="GAT51453.1"/>
    <property type="molecule type" value="Genomic_DNA"/>
</dbReference>
<reference evidence="2" key="1">
    <citation type="submission" date="2014-09" db="EMBL/GenBank/DDBJ databases">
        <title>Genome sequence of the luminous mushroom Mycena chlorophos for searching fungal bioluminescence genes.</title>
        <authorList>
            <person name="Tanaka Y."/>
            <person name="Kasuga D."/>
            <person name="Oba Y."/>
            <person name="Hase S."/>
            <person name="Sato K."/>
            <person name="Oba Y."/>
            <person name="Sakakibara Y."/>
        </authorList>
    </citation>
    <scope>NUCLEOTIDE SEQUENCE</scope>
</reference>
<organism evidence="2 3">
    <name type="scientific">Mycena chlorophos</name>
    <name type="common">Agaric fungus</name>
    <name type="synonym">Agaricus chlorophos</name>
    <dbReference type="NCBI Taxonomy" id="658473"/>
    <lineage>
        <taxon>Eukaryota</taxon>
        <taxon>Fungi</taxon>
        <taxon>Dikarya</taxon>
        <taxon>Basidiomycota</taxon>
        <taxon>Agaricomycotina</taxon>
        <taxon>Agaricomycetes</taxon>
        <taxon>Agaricomycetidae</taxon>
        <taxon>Agaricales</taxon>
        <taxon>Marasmiineae</taxon>
        <taxon>Mycenaceae</taxon>
        <taxon>Mycena</taxon>
    </lineage>
</organism>
<gene>
    <name evidence="2" type="ORF">MCHLO_08596</name>
</gene>
<protein>
    <recommendedName>
        <fullName evidence="1">F-box domain-containing protein</fullName>
    </recommendedName>
</protein>
<feature type="domain" description="F-box" evidence="1">
    <location>
        <begin position="51"/>
        <end position="100"/>
    </location>
</feature>
<dbReference type="PROSITE" id="PS50181">
    <property type="entry name" value="FBOX"/>
    <property type="match status" value="1"/>
</dbReference>
<dbReference type="SUPFAM" id="SSF52047">
    <property type="entry name" value="RNI-like"/>
    <property type="match status" value="1"/>
</dbReference>
<keyword evidence="3" id="KW-1185">Reference proteome</keyword>
<dbReference type="SUPFAM" id="SSF81383">
    <property type="entry name" value="F-box domain"/>
    <property type="match status" value="1"/>
</dbReference>
<evidence type="ECO:0000313" key="3">
    <source>
        <dbReference type="Proteomes" id="UP000815677"/>
    </source>
</evidence>
<accession>A0ABQ0LK32</accession>
<dbReference type="CDD" id="cd09917">
    <property type="entry name" value="F-box_SF"/>
    <property type="match status" value="1"/>
</dbReference>
<evidence type="ECO:0000259" key="1">
    <source>
        <dbReference type="PROSITE" id="PS50181"/>
    </source>
</evidence>
<dbReference type="InterPro" id="IPR001810">
    <property type="entry name" value="F-box_dom"/>
</dbReference>
<dbReference type="InterPro" id="IPR032675">
    <property type="entry name" value="LRR_dom_sf"/>
</dbReference>
<name>A0ABQ0LK32_MYCCL</name>
<dbReference type="Pfam" id="PF00646">
    <property type="entry name" value="F-box"/>
    <property type="match status" value="1"/>
</dbReference>
<evidence type="ECO:0000313" key="2">
    <source>
        <dbReference type="EMBL" id="GAT51453.1"/>
    </source>
</evidence>
<proteinExistence type="predicted"/>